<keyword evidence="5" id="KW-0547">Nucleotide-binding</keyword>
<keyword evidence="3 9" id="KW-0812">Transmembrane</keyword>
<sequence>MWGGINLLLLLQWKYWILRIRSPLGMTCDFLFVIVIAVITLARNSTSGGTWHEKTIYQPFCASTKPIPYLCPNNTNFIDSSRPVKHPTRIIYSPENPHLAKIMNIFMVFGYEVEPKKNRKALEAYFRMNASTTLAGIQFDDSYSKATDLRNMKNFKASIRFPAEIGQSSISNWATHELIEREYGAGPPQGSSSYYKEEFLSLQQILGLAFIFSRDGSIDLDLAHLNESNSKIAKWVESKRFPQMYMQRFPYGEWWDDKGPRTAESLYSLKFLCALLPFVANTVKWIVLEKERQLKEFIKIMGLSTWMYWLSWFLQCYIYLLVLMTIFLILMLAPIVKQPIFPYSNSSIVLSFFLVYSAALVAFILATSALFPKATRAVICSIVFRIAAFALFNLVSTKGMAVQLAACLWPDTAICIGLEIIWKYEKQTEGCQRHNLFEPVTHERNTSLGLVILMLILDIFIYMFLAIYIEAIYPSEFGTHYPWNFLCKPSYWRPKRDTESNDIRDNKRVRSGFLEAEPKGLKAGVQIKGLTKVYGSTTAVDGLSLNLYENQITVLLGRNGAGKTTTISMLSGMITPTSGTAILNGYDIRRDMRFLRKCIGICPQHNILYDNLTVEEHLYFYSRIKALPKKEIKAEIKSYLVSMEFTNKRKKQAKSLSGGMKRKLCICIALCGNSKIVMLDEPTSGLDPNNRRKLWDLLLKHRTGKTILLTTHFMDEADVLGDRIAIMAGGELKCCGSSFFLKKLYGSGYILVIDKGPRCDVPKITALLKSSVPEVQGRLNNASRSFGLN</sequence>
<dbReference type="InterPro" id="IPR027417">
    <property type="entry name" value="P-loop_NTPase"/>
</dbReference>
<evidence type="ECO:0000256" key="4">
    <source>
        <dbReference type="ARBA" id="ARBA00022737"/>
    </source>
</evidence>
<dbReference type="FunFam" id="3.40.50.300:FF:000298">
    <property type="entry name" value="ATP-binding cassette sub-family A member 12"/>
    <property type="match status" value="1"/>
</dbReference>
<dbReference type="OrthoDB" id="6512918at2759"/>
<evidence type="ECO:0000256" key="1">
    <source>
        <dbReference type="ARBA" id="ARBA00004141"/>
    </source>
</evidence>
<dbReference type="AlphaFoldDB" id="A0A653DBT9"/>
<feature type="transmembrane region" description="Helical" evidence="9">
    <location>
        <begin position="376"/>
        <end position="395"/>
    </location>
</feature>
<reference evidence="11 12" key="1">
    <citation type="submission" date="2019-01" db="EMBL/GenBank/DDBJ databases">
        <authorList>
            <person name="Sayadi A."/>
        </authorList>
    </citation>
    <scope>NUCLEOTIDE SEQUENCE [LARGE SCALE GENOMIC DNA]</scope>
</reference>
<dbReference type="Pfam" id="PF12698">
    <property type="entry name" value="ABC2_membrane_3"/>
    <property type="match status" value="1"/>
</dbReference>
<dbReference type="InterPro" id="IPR003593">
    <property type="entry name" value="AAA+_ATPase"/>
</dbReference>
<feature type="transmembrane region" description="Helical" evidence="9">
    <location>
        <begin position="348"/>
        <end position="370"/>
    </location>
</feature>
<organism evidence="11 12">
    <name type="scientific">Callosobruchus maculatus</name>
    <name type="common">Southern cowpea weevil</name>
    <name type="synonym">Pulse bruchid</name>
    <dbReference type="NCBI Taxonomy" id="64391"/>
    <lineage>
        <taxon>Eukaryota</taxon>
        <taxon>Metazoa</taxon>
        <taxon>Ecdysozoa</taxon>
        <taxon>Arthropoda</taxon>
        <taxon>Hexapoda</taxon>
        <taxon>Insecta</taxon>
        <taxon>Pterygota</taxon>
        <taxon>Neoptera</taxon>
        <taxon>Endopterygota</taxon>
        <taxon>Coleoptera</taxon>
        <taxon>Polyphaga</taxon>
        <taxon>Cucujiformia</taxon>
        <taxon>Chrysomeloidea</taxon>
        <taxon>Chrysomelidae</taxon>
        <taxon>Bruchinae</taxon>
        <taxon>Bruchini</taxon>
        <taxon>Callosobruchus</taxon>
    </lineage>
</organism>
<evidence type="ECO:0000256" key="2">
    <source>
        <dbReference type="ARBA" id="ARBA00022448"/>
    </source>
</evidence>
<dbReference type="GO" id="GO:0005524">
    <property type="term" value="F:ATP binding"/>
    <property type="evidence" value="ECO:0007669"/>
    <property type="project" value="UniProtKB-KW"/>
</dbReference>
<comment type="subcellular location">
    <subcellularLocation>
        <location evidence="1">Membrane</location>
        <topology evidence="1">Multi-pass membrane protein</topology>
    </subcellularLocation>
</comment>
<dbReference type="InterPro" id="IPR003439">
    <property type="entry name" value="ABC_transporter-like_ATP-bd"/>
</dbReference>
<keyword evidence="6" id="KW-0067">ATP-binding</keyword>
<protein>
    <recommendedName>
        <fullName evidence="10">ABC transporter domain-containing protein</fullName>
    </recommendedName>
</protein>
<feature type="transmembrane region" description="Helical" evidence="9">
    <location>
        <begin position="307"/>
        <end position="336"/>
    </location>
</feature>
<evidence type="ECO:0000256" key="5">
    <source>
        <dbReference type="ARBA" id="ARBA00022741"/>
    </source>
</evidence>
<dbReference type="GO" id="GO:0140359">
    <property type="term" value="F:ABC-type transporter activity"/>
    <property type="evidence" value="ECO:0007669"/>
    <property type="project" value="InterPro"/>
</dbReference>
<dbReference type="Proteomes" id="UP000410492">
    <property type="component" value="Unassembled WGS sequence"/>
</dbReference>
<evidence type="ECO:0000313" key="11">
    <source>
        <dbReference type="EMBL" id="VEN57670.1"/>
    </source>
</evidence>
<keyword evidence="2" id="KW-0813">Transport</keyword>
<name>A0A653DBT9_CALMS</name>
<keyword evidence="4" id="KW-0677">Repeat</keyword>
<proteinExistence type="predicted"/>
<feature type="domain" description="ABC transporter" evidence="10">
    <location>
        <begin position="525"/>
        <end position="754"/>
    </location>
</feature>
<keyword evidence="8 9" id="KW-0472">Membrane</keyword>
<dbReference type="Pfam" id="PF00005">
    <property type="entry name" value="ABC_tran"/>
    <property type="match status" value="1"/>
</dbReference>
<feature type="transmembrane region" description="Helical" evidence="9">
    <location>
        <begin position="267"/>
        <end position="287"/>
    </location>
</feature>
<dbReference type="PROSITE" id="PS50893">
    <property type="entry name" value="ABC_TRANSPORTER_2"/>
    <property type="match status" value="1"/>
</dbReference>
<dbReference type="SUPFAM" id="SSF52540">
    <property type="entry name" value="P-loop containing nucleoside triphosphate hydrolases"/>
    <property type="match status" value="1"/>
</dbReference>
<dbReference type="SMART" id="SM00382">
    <property type="entry name" value="AAA"/>
    <property type="match status" value="1"/>
</dbReference>
<dbReference type="PANTHER" id="PTHR19229">
    <property type="entry name" value="ATP-BINDING CASSETTE TRANSPORTER SUBFAMILY A ABCA"/>
    <property type="match status" value="1"/>
</dbReference>
<keyword evidence="7 9" id="KW-1133">Transmembrane helix</keyword>
<feature type="transmembrane region" description="Helical" evidence="9">
    <location>
        <begin position="448"/>
        <end position="469"/>
    </location>
</feature>
<dbReference type="CDD" id="cd03263">
    <property type="entry name" value="ABC_subfamily_A"/>
    <property type="match status" value="1"/>
</dbReference>
<dbReference type="EMBL" id="CAACVG010011245">
    <property type="protein sequence ID" value="VEN57670.1"/>
    <property type="molecule type" value="Genomic_DNA"/>
</dbReference>
<evidence type="ECO:0000313" key="12">
    <source>
        <dbReference type="Proteomes" id="UP000410492"/>
    </source>
</evidence>
<evidence type="ECO:0000259" key="10">
    <source>
        <dbReference type="PROSITE" id="PS50893"/>
    </source>
</evidence>
<dbReference type="GO" id="GO:0016887">
    <property type="term" value="F:ATP hydrolysis activity"/>
    <property type="evidence" value="ECO:0007669"/>
    <property type="project" value="InterPro"/>
</dbReference>
<dbReference type="PANTHER" id="PTHR19229:SF250">
    <property type="entry name" value="ABC TRANSPORTER DOMAIN-CONTAINING PROTEIN-RELATED"/>
    <property type="match status" value="1"/>
</dbReference>
<dbReference type="PROSITE" id="PS00211">
    <property type="entry name" value="ABC_TRANSPORTER_1"/>
    <property type="match status" value="1"/>
</dbReference>
<dbReference type="InterPro" id="IPR026082">
    <property type="entry name" value="ABCA"/>
</dbReference>
<dbReference type="InterPro" id="IPR017871">
    <property type="entry name" value="ABC_transporter-like_CS"/>
</dbReference>
<evidence type="ECO:0000256" key="6">
    <source>
        <dbReference type="ARBA" id="ARBA00022840"/>
    </source>
</evidence>
<evidence type="ECO:0000256" key="8">
    <source>
        <dbReference type="ARBA" id="ARBA00023136"/>
    </source>
</evidence>
<keyword evidence="12" id="KW-1185">Reference proteome</keyword>
<feature type="transmembrane region" description="Helical" evidence="9">
    <location>
        <begin position="20"/>
        <end position="42"/>
    </location>
</feature>
<evidence type="ECO:0000256" key="3">
    <source>
        <dbReference type="ARBA" id="ARBA00022692"/>
    </source>
</evidence>
<dbReference type="InterPro" id="IPR013525">
    <property type="entry name" value="ABC2_TM"/>
</dbReference>
<accession>A0A653DBT9</accession>
<evidence type="ECO:0000256" key="9">
    <source>
        <dbReference type="SAM" id="Phobius"/>
    </source>
</evidence>
<evidence type="ECO:0000256" key="7">
    <source>
        <dbReference type="ARBA" id="ARBA00022989"/>
    </source>
</evidence>
<dbReference type="GO" id="GO:0005319">
    <property type="term" value="F:lipid transporter activity"/>
    <property type="evidence" value="ECO:0007669"/>
    <property type="project" value="TreeGrafter"/>
</dbReference>
<gene>
    <name evidence="11" type="ORF">CALMAC_LOCUS16248</name>
</gene>
<dbReference type="Gene3D" id="3.40.50.300">
    <property type="entry name" value="P-loop containing nucleotide triphosphate hydrolases"/>
    <property type="match status" value="1"/>
</dbReference>
<dbReference type="GO" id="GO:0016020">
    <property type="term" value="C:membrane"/>
    <property type="evidence" value="ECO:0007669"/>
    <property type="project" value="UniProtKB-SubCell"/>
</dbReference>